<organism evidence="1 2">
    <name type="scientific">Fragilariopsis cylindrus CCMP1102</name>
    <dbReference type="NCBI Taxonomy" id="635003"/>
    <lineage>
        <taxon>Eukaryota</taxon>
        <taxon>Sar</taxon>
        <taxon>Stramenopiles</taxon>
        <taxon>Ochrophyta</taxon>
        <taxon>Bacillariophyta</taxon>
        <taxon>Bacillariophyceae</taxon>
        <taxon>Bacillariophycidae</taxon>
        <taxon>Bacillariales</taxon>
        <taxon>Bacillariaceae</taxon>
        <taxon>Fragilariopsis</taxon>
    </lineage>
</organism>
<protein>
    <submittedName>
        <fullName evidence="1">Uncharacterized protein</fullName>
    </submittedName>
</protein>
<dbReference type="AlphaFoldDB" id="A0A1E7FNL9"/>
<dbReference type="InParanoid" id="A0A1E7FNL9"/>
<keyword evidence="2" id="KW-1185">Reference proteome</keyword>
<dbReference type="Proteomes" id="UP000095751">
    <property type="component" value="Unassembled WGS sequence"/>
</dbReference>
<sequence>MVAIIPTGIGILAAALASLLVFRPRLPQFSFQVQSIYPTLLHDSTPAFNIGANIKLYNGNYITAAVHAFTFDLYYPDWEDKLSYIGQVTDVKQKQKQPVVENNNSTKMKNDDKAIWILSPRMDFEVIDDVVMVPTNAGTKVFSSLSWDVFKKSGIIQIPLSGVFHIKANGKIKLSMSMICDNNILDTWKMEFQGVSCHMDFVGVGWTNLTKESERLRSKIINTTWRADDYPITPVDTSEEEDTAVTVSS</sequence>
<accession>A0A1E7FNL9</accession>
<name>A0A1E7FNL9_9STRA</name>
<dbReference type="KEGG" id="fcy:FRACYDRAFT_235779"/>
<evidence type="ECO:0000313" key="1">
    <source>
        <dbReference type="EMBL" id="OEU19724.1"/>
    </source>
</evidence>
<reference evidence="1 2" key="1">
    <citation type="submission" date="2016-09" db="EMBL/GenBank/DDBJ databases">
        <title>Extensive genetic diversity and differential bi-allelic expression allows diatom success in the polar Southern Ocean.</title>
        <authorList>
            <consortium name="DOE Joint Genome Institute"/>
            <person name="Mock T."/>
            <person name="Otillar R.P."/>
            <person name="Strauss J."/>
            <person name="Dupont C."/>
            <person name="Frickenhaus S."/>
            <person name="Maumus F."/>
            <person name="Mcmullan M."/>
            <person name="Sanges R."/>
            <person name="Schmutz J."/>
            <person name="Toseland A."/>
            <person name="Valas R."/>
            <person name="Veluchamy A."/>
            <person name="Ward B.J."/>
            <person name="Allen A."/>
            <person name="Barry K."/>
            <person name="Falciatore A."/>
            <person name="Ferrante M."/>
            <person name="Fortunato A.E."/>
            <person name="Gloeckner G."/>
            <person name="Gruber A."/>
            <person name="Hipkin R."/>
            <person name="Janech M."/>
            <person name="Kroth P."/>
            <person name="Leese F."/>
            <person name="Lindquist E."/>
            <person name="Lyon B.R."/>
            <person name="Martin J."/>
            <person name="Mayer C."/>
            <person name="Parker M."/>
            <person name="Quesneville H."/>
            <person name="Raymond J."/>
            <person name="Uhlig C."/>
            <person name="Valentin K.U."/>
            <person name="Worden A.Z."/>
            <person name="Armbrust E.V."/>
            <person name="Bowler C."/>
            <person name="Green B."/>
            <person name="Moulton V."/>
            <person name="Van Oosterhout C."/>
            <person name="Grigoriev I."/>
        </authorList>
    </citation>
    <scope>NUCLEOTIDE SEQUENCE [LARGE SCALE GENOMIC DNA]</scope>
    <source>
        <strain evidence="1 2">CCMP1102</strain>
    </source>
</reference>
<gene>
    <name evidence="1" type="ORF">FRACYDRAFT_235779</name>
</gene>
<evidence type="ECO:0000313" key="2">
    <source>
        <dbReference type="Proteomes" id="UP000095751"/>
    </source>
</evidence>
<proteinExistence type="predicted"/>
<dbReference type="EMBL" id="KV784355">
    <property type="protein sequence ID" value="OEU19724.1"/>
    <property type="molecule type" value="Genomic_DNA"/>
</dbReference>
<dbReference type="OrthoDB" id="47231at2759"/>